<organism evidence="1 2">
    <name type="scientific">Vibrio aquaticus</name>
    <dbReference type="NCBI Taxonomy" id="2496559"/>
    <lineage>
        <taxon>Bacteria</taxon>
        <taxon>Pseudomonadati</taxon>
        <taxon>Pseudomonadota</taxon>
        <taxon>Gammaproteobacteria</taxon>
        <taxon>Vibrionales</taxon>
        <taxon>Vibrionaceae</taxon>
        <taxon>Vibrio</taxon>
    </lineage>
</organism>
<keyword evidence="2" id="KW-1185">Reference proteome</keyword>
<name>A0A432CRV9_9VIBR</name>
<accession>A0A432CRV9</accession>
<reference evidence="1 2" key="1">
    <citation type="submission" date="2018-12" db="EMBL/GenBank/DDBJ databases">
        <title>Vibrio sp. isolated from China Sea.</title>
        <authorList>
            <person name="Li Y."/>
        </authorList>
    </citation>
    <scope>NUCLEOTIDE SEQUENCE [LARGE SCALE GENOMIC DNA]</scope>
    <source>
        <strain evidence="1 2">BEI207</strain>
    </source>
</reference>
<dbReference type="EMBL" id="RXZH01000021">
    <property type="protein sequence ID" value="RTZ13515.1"/>
    <property type="molecule type" value="Genomic_DNA"/>
</dbReference>
<evidence type="ECO:0000313" key="1">
    <source>
        <dbReference type="EMBL" id="RTZ13515.1"/>
    </source>
</evidence>
<gene>
    <name evidence="1" type="ORF">EJ063_19910</name>
</gene>
<protein>
    <submittedName>
        <fullName evidence="1">Uncharacterized protein</fullName>
    </submittedName>
</protein>
<dbReference type="Proteomes" id="UP000268973">
    <property type="component" value="Unassembled WGS sequence"/>
</dbReference>
<sequence>MNFSNRKTCPDSWVASLVFNIGWW</sequence>
<dbReference type="AlphaFoldDB" id="A0A432CRV9"/>
<comment type="caution">
    <text evidence="1">The sequence shown here is derived from an EMBL/GenBank/DDBJ whole genome shotgun (WGS) entry which is preliminary data.</text>
</comment>
<proteinExistence type="predicted"/>
<evidence type="ECO:0000313" key="2">
    <source>
        <dbReference type="Proteomes" id="UP000268973"/>
    </source>
</evidence>